<dbReference type="Proteomes" id="UP000786693">
    <property type="component" value="Unassembled WGS sequence"/>
</dbReference>
<dbReference type="PANTHER" id="PTHR42815">
    <property type="entry name" value="FAD-BINDING, PUTATIVE (AFU_ORTHOLOGUE AFUA_6G07600)-RELATED"/>
    <property type="match status" value="1"/>
</dbReference>
<dbReference type="Pfam" id="PF01243">
    <property type="entry name" value="PNPOx_N"/>
    <property type="match status" value="1"/>
</dbReference>
<evidence type="ECO:0000259" key="1">
    <source>
        <dbReference type="Pfam" id="PF01243"/>
    </source>
</evidence>
<sequence length="200" mass="22368">MQTIDDIETLDALYDIVNPLSLDKVAQRLTPEYRRWIEGSRFVIVSTVGPEGTDASPRGDLGPVAHVVDPQTLWIPDWRGNNRLDTLRNIVRDGRVSLMFMVPGSKIVVRINGRAVLTADTEVTGGFEHKGISPRSVIVVTVAEVYFQCPKALMRSELWTDSDRSEDVPSAGDLLREAKDGFDGDAFDAEYPEYAKTRMW</sequence>
<comment type="caution">
    <text evidence="2">The sequence shown here is derived from an EMBL/GenBank/DDBJ whole genome shotgun (WGS) entry which is preliminary data.</text>
</comment>
<accession>A0ABQ4NQV5</accession>
<dbReference type="NCBIfam" id="TIGR04025">
    <property type="entry name" value="PPOX_FMN_DR2398"/>
    <property type="match status" value="1"/>
</dbReference>
<protein>
    <recommendedName>
        <fullName evidence="1">Pyridoxamine 5'-phosphate oxidase N-terminal domain-containing protein</fullName>
    </recommendedName>
</protein>
<proteinExistence type="predicted"/>
<name>A0ABQ4NQV5_9RHOB</name>
<evidence type="ECO:0000313" key="2">
    <source>
        <dbReference type="EMBL" id="GIT96776.1"/>
    </source>
</evidence>
<feature type="domain" description="Pyridoxamine 5'-phosphate oxidase N-terminal" evidence="1">
    <location>
        <begin position="29"/>
        <end position="149"/>
    </location>
</feature>
<keyword evidence="3" id="KW-1185">Reference proteome</keyword>
<reference evidence="2 3" key="1">
    <citation type="submission" date="2021-05" db="EMBL/GenBank/DDBJ databases">
        <title>Bacteria Genome sequencing.</title>
        <authorList>
            <person name="Takabe Y."/>
            <person name="Nakajima Y."/>
            <person name="Suzuki S."/>
            <person name="Shiozaki T."/>
        </authorList>
    </citation>
    <scope>NUCLEOTIDE SEQUENCE [LARGE SCALE GENOMIC DNA]</scope>
    <source>
        <strain evidence="2 3">AI_62</strain>
    </source>
</reference>
<dbReference type="SUPFAM" id="SSF50475">
    <property type="entry name" value="FMN-binding split barrel"/>
    <property type="match status" value="1"/>
</dbReference>
<dbReference type="EMBL" id="BPFH01000007">
    <property type="protein sequence ID" value="GIT96776.1"/>
    <property type="molecule type" value="Genomic_DNA"/>
</dbReference>
<dbReference type="RefSeq" id="WP_220750266.1">
    <property type="nucleotide sequence ID" value="NZ_BPFH01000007.1"/>
</dbReference>
<dbReference type="InterPro" id="IPR024029">
    <property type="entry name" value="Pyridox_Oxase_FMN-dep"/>
</dbReference>
<organism evidence="2 3">
    <name type="scientific">Jannaschia pagri</name>
    <dbReference type="NCBI Taxonomy" id="2829797"/>
    <lineage>
        <taxon>Bacteria</taxon>
        <taxon>Pseudomonadati</taxon>
        <taxon>Pseudomonadota</taxon>
        <taxon>Alphaproteobacteria</taxon>
        <taxon>Rhodobacterales</taxon>
        <taxon>Roseobacteraceae</taxon>
        <taxon>Jannaschia</taxon>
    </lineage>
</organism>
<evidence type="ECO:0000313" key="3">
    <source>
        <dbReference type="Proteomes" id="UP000786693"/>
    </source>
</evidence>
<dbReference type="PANTHER" id="PTHR42815:SF2">
    <property type="entry name" value="FAD-BINDING, PUTATIVE (AFU_ORTHOLOGUE AFUA_6G07600)-RELATED"/>
    <property type="match status" value="1"/>
</dbReference>
<gene>
    <name evidence="2" type="ORF">JANAI62_33990</name>
</gene>
<dbReference type="InterPro" id="IPR012349">
    <property type="entry name" value="Split_barrel_FMN-bd"/>
</dbReference>
<dbReference type="InterPro" id="IPR011576">
    <property type="entry name" value="Pyridox_Oxase_N"/>
</dbReference>
<dbReference type="Gene3D" id="2.30.110.10">
    <property type="entry name" value="Electron Transport, Fmn-binding Protein, Chain A"/>
    <property type="match status" value="1"/>
</dbReference>